<sequence>MRIFRETAGRGIPSPVWERGRGEGGAVPNIARLSSCQHRAQSFTLKRVTLTPGPSPTRERGDPRAFSLFRRAFAARGTKRLIYTATRSGLTFPATANPALPA</sequence>
<name>A0A8H9C484_9HYPH</name>
<gene>
    <name evidence="2" type="ORF">mvi_06470</name>
</gene>
<reference evidence="2" key="1">
    <citation type="submission" date="2020-11" db="EMBL/GenBank/DDBJ databases">
        <title>Complete genome sequence of a novel pathogenic Methylobacterium strain isolated from rice in Vietnam.</title>
        <authorList>
            <person name="Lai K."/>
            <person name="Okazaki S."/>
            <person name="Higashi K."/>
            <person name="Mori H."/>
            <person name="Toyoda A."/>
            <person name="Kurokawa K."/>
        </authorList>
    </citation>
    <scope>NUCLEOTIDE SEQUENCE</scope>
    <source>
        <strain evidence="2">VL1</strain>
    </source>
</reference>
<organism evidence="2 3">
    <name type="scientific">Methylobacterium indicum</name>
    <dbReference type="NCBI Taxonomy" id="1775910"/>
    <lineage>
        <taxon>Bacteria</taxon>
        <taxon>Pseudomonadati</taxon>
        <taxon>Pseudomonadota</taxon>
        <taxon>Alphaproteobacteria</taxon>
        <taxon>Hyphomicrobiales</taxon>
        <taxon>Methylobacteriaceae</taxon>
        <taxon>Methylobacterium</taxon>
    </lineage>
</organism>
<dbReference type="Proteomes" id="UP000663508">
    <property type="component" value="Chromosome"/>
</dbReference>
<proteinExistence type="predicted"/>
<evidence type="ECO:0000256" key="1">
    <source>
        <dbReference type="SAM" id="MobiDB-lite"/>
    </source>
</evidence>
<dbReference type="KEGG" id="mind:mvi_06470"/>
<feature type="region of interest" description="Disordered" evidence="1">
    <location>
        <begin position="1"/>
        <end position="24"/>
    </location>
</feature>
<dbReference type="EMBL" id="AP024145">
    <property type="protein sequence ID" value="BCM82186.1"/>
    <property type="molecule type" value="Genomic_DNA"/>
</dbReference>
<dbReference type="AlphaFoldDB" id="A0A8H9C484"/>
<evidence type="ECO:0000313" key="2">
    <source>
        <dbReference type="EMBL" id="BCM82186.1"/>
    </source>
</evidence>
<accession>A0A8H9C484</accession>
<protein>
    <submittedName>
        <fullName evidence="2">Uncharacterized protein</fullName>
    </submittedName>
</protein>
<evidence type="ECO:0000313" key="3">
    <source>
        <dbReference type="Proteomes" id="UP000663508"/>
    </source>
</evidence>